<gene>
    <name evidence="1" type="ORF">IE53DRAFT_147886</name>
</gene>
<dbReference type="Proteomes" id="UP000245626">
    <property type="component" value="Unassembled WGS sequence"/>
</dbReference>
<protein>
    <submittedName>
        <fullName evidence="1">Uncharacterized protein</fullName>
    </submittedName>
</protein>
<accession>A0ACD0NU82</accession>
<evidence type="ECO:0000313" key="1">
    <source>
        <dbReference type="EMBL" id="PWN49379.1"/>
    </source>
</evidence>
<reference evidence="1 2" key="1">
    <citation type="journal article" date="2018" name="Mol. Biol. Evol.">
        <title>Broad Genomic Sampling Reveals a Smut Pathogenic Ancestry of the Fungal Clade Ustilaginomycotina.</title>
        <authorList>
            <person name="Kijpornyongpan T."/>
            <person name="Mondo S.J."/>
            <person name="Barry K."/>
            <person name="Sandor L."/>
            <person name="Lee J."/>
            <person name="Lipzen A."/>
            <person name="Pangilinan J."/>
            <person name="LaButti K."/>
            <person name="Hainaut M."/>
            <person name="Henrissat B."/>
            <person name="Grigoriev I.V."/>
            <person name="Spatafora J.W."/>
            <person name="Aime M.C."/>
        </authorList>
    </citation>
    <scope>NUCLEOTIDE SEQUENCE [LARGE SCALE GENOMIC DNA]</scope>
    <source>
        <strain evidence="1 2">SA 807</strain>
    </source>
</reference>
<name>A0ACD0NU82_9BASI</name>
<keyword evidence="2" id="KW-1185">Reference proteome</keyword>
<organism evidence="1 2">
    <name type="scientific">Violaceomyces palustris</name>
    <dbReference type="NCBI Taxonomy" id="1673888"/>
    <lineage>
        <taxon>Eukaryota</taxon>
        <taxon>Fungi</taxon>
        <taxon>Dikarya</taxon>
        <taxon>Basidiomycota</taxon>
        <taxon>Ustilaginomycotina</taxon>
        <taxon>Ustilaginomycetes</taxon>
        <taxon>Violaceomycetales</taxon>
        <taxon>Violaceomycetaceae</taxon>
        <taxon>Violaceomyces</taxon>
    </lineage>
</organism>
<evidence type="ECO:0000313" key="2">
    <source>
        <dbReference type="Proteomes" id="UP000245626"/>
    </source>
</evidence>
<sequence>MAKLTLSKFLLLAVAALGAVAQQQNSSGSAASTTPTQSSSSGQPSVTLSTSTITTTLAAGQTAVPSRVTASASHSGSVYYIPTTVTVTPTPTSASLANSTQTTTSAAPASTTSAAPKMYHKGDLNLPLDTKVDPAFGVLGVVLLATGLPMTFYGHRNRWSSYFIAGFYSLALITISIILKVGVEQAVNDPSKGIRGLFLLASVIAGAIGGALAIVFWQGAALLVAGLGGFSLGLFLQALRSGGLIAPIGLRFILYIGLFALSFALACIKRIHSIVLAVATAVTGATAVTLAIDCYSTQGLKEFYIRNLGFDSLFEAKYPPTFQNGNFPLVQGMQIQLGVAGALMLMGMAFQARLWNDLRENLKALKKSDEERKMRSKAERAARRISRSAQRDLELWESRHGYMKTASRPMSPDEEKDLDSVSGMGHTRKESLMSLMRSSSADPFQRPGTTSTLDATRHETPSGTLSPVDYPFPTSRRSSSFLDYINKRPREGDAARDRRQSSGPLPVLELGDGLTKQIPVDEPAKPVDTQQALLDEIANIRKSIQNLRSTTPSLPLDDGRPSFTLPAAPTSTKSFDFQRSVTPEPAAPVTQNFRQRASSTAALMEGTTSFLNDLRSTPKTPAFPPPQLVPPSQTALHPSTQHPPLASAAGVPPATVPNDSISPSASQSQYSSQYYTQQQQFFPQSSDPRNEPGFASHSADAHEFPSENFAQPRFSQHEYARSSSSAMMMRQSSYQGHEAAEYHHDRERSNSHTHQPRSRTQSNTRMSSEELGMVQGSRRPIIPRKSDAPEAPWTNPGMEATHAWGRSQVKAERRKSLTIEELDARHRAKLSALQKPATESIKEQEALRAAKEEWERKQALERRRMAAKSASANPAAPVQSQAADPSELRRSRRLSSHLLGAVGEESGNPSVKRADEWRRSIASLNLADPQLPGSQKSGSGGATSQAQGQQHGQQRSQQARTTILSGSRSLAKPPAETVARSKTGPNLKLAGSSADPRGKRISASQSTQPQHHGEFEPQADAKRRNLSETDRRRLSQGAGGGDRNSRRLSQPLLQFDYDVLEQSMQGQQQQQGGR</sequence>
<dbReference type="EMBL" id="KZ820059">
    <property type="protein sequence ID" value="PWN49379.1"/>
    <property type="molecule type" value="Genomic_DNA"/>
</dbReference>
<proteinExistence type="predicted"/>